<dbReference type="InterPro" id="IPR052155">
    <property type="entry name" value="Biofilm_reg_signaling"/>
</dbReference>
<dbReference type="NCBIfam" id="TIGR00254">
    <property type="entry name" value="GGDEF"/>
    <property type="match status" value="1"/>
</dbReference>
<protein>
    <recommendedName>
        <fullName evidence="2">GGDEF domain-containing protein</fullName>
    </recommendedName>
</protein>
<gene>
    <name evidence="3" type="ORF">LMG29542_00128</name>
</gene>
<reference evidence="3 4" key="1">
    <citation type="submission" date="2020-04" db="EMBL/GenBank/DDBJ databases">
        <authorList>
            <person name="De Canck E."/>
        </authorList>
    </citation>
    <scope>NUCLEOTIDE SEQUENCE [LARGE SCALE GENOMIC DNA]</scope>
    <source>
        <strain evidence="3 4">LMG 29542</strain>
    </source>
</reference>
<dbReference type="Gene3D" id="3.30.450.20">
    <property type="entry name" value="PAS domain"/>
    <property type="match status" value="1"/>
</dbReference>
<feature type="transmembrane region" description="Helical" evidence="1">
    <location>
        <begin position="214"/>
        <end position="235"/>
    </location>
</feature>
<dbReference type="PROSITE" id="PS50887">
    <property type="entry name" value="GGDEF"/>
    <property type="match status" value="1"/>
</dbReference>
<dbReference type="PANTHER" id="PTHR44757">
    <property type="entry name" value="DIGUANYLATE CYCLASE DGCP"/>
    <property type="match status" value="1"/>
</dbReference>
<organism evidence="3 4">
    <name type="scientific">Paraburkholderia humisilvae</name>
    <dbReference type="NCBI Taxonomy" id="627669"/>
    <lineage>
        <taxon>Bacteria</taxon>
        <taxon>Pseudomonadati</taxon>
        <taxon>Pseudomonadota</taxon>
        <taxon>Betaproteobacteria</taxon>
        <taxon>Burkholderiales</taxon>
        <taxon>Burkholderiaceae</taxon>
        <taxon>Paraburkholderia</taxon>
    </lineage>
</organism>
<evidence type="ECO:0000313" key="3">
    <source>
        <dbReference type="EMBL" id="CAB3746116.1"/>
    </source>
</evidence>
<dbReference type="PANTHER" id="PTHR44757:SF2">
    <property type="entry name" value="BIOFILM ARCHITECTURE MAINTENANCE PROTEIN MBAA"/>
    <property type="match status" value="1"/>
</dbReference>
<sequence>MTFAMERLLEAGTLTDTTLASLIDAFENPLRRTLVGVFDFDPSDGHLLASSRPAIINEVPPLGEFIAEVRANPSITLMQPVPWGQRGALVVAKGHRNRAAQFDAIIIMVVTFERLLLEGVELAPDTAVLLRDSGNRVVMRSHMPQQLSVGQVMADEGVARTGPTATTQYVRSRIDGVDRLVSTRKIATGLTPDYWKLTVGNAVSGYRTSLWRSLYINVGAAAVVVVMLVGGMWLIRRERELHDRVLGFASTVSTIVENVPTPIAVLDHVTEKILLANEALLAVFGAVAGAGQSFPRLFVDAANWSEARKIRSEDAIPMLTLDGTRYMLVECARLELIGKAATSGPLLVMLVDVTHQQQLLKQLRAEADFDALTGLANRRYFERAAQIAVEHARQRHNPLSVLALDLDLFKRVNDT</sequence>
<feature type="domain" description="GGDEF" evidence="2">
    <location>
        <begin position="397"/>
        <end position="415"/>
    </location>
</feature>
<dbReference type="InterPro" id="IPR029787">
    <property type="entry name" value="Nucleotide_cyclase"/>
</dbReference>
<dbReference type="SUPFAM" id="SSF55073">
    <property type="entry name" value="Nucleotide cyclase"/>
    <property type="match status" value="1"/>
</dbReference>
<dbReference type="Pfam" id="PF13188">
    <property type="entry name" value="PAS_8"/>
    <property type="match status" value="1"/>
</dbReference>
<evidence type="ECO:0000313" key="4">
    <source>
        <dbReference type="Proteomes" id="UP000494363"/>
    </source>
</evidence>
<dbReference type="InterPro" id="IPR000014">
    <property type="entry name" value="PAS"/>
</dbReference>
<dbReference type="Proteomes" id="UP000494363">
    <property type="component" value="Unassembled WGS sequence"/>
</dbReference>
<keyword evidence="1" id="KW-1133">Transmembrane helix</keyword>
<keyword evidence="1" id="KW-0472">Membrane</keyword>
<evidence type="ECO:0000259" key="2">
    <source>
        <dbReference type="PROSITE" id="PS50887"/>
    </source>
</evidence>
<name>A0A6J5D0C5_9BURK</name>
<dbReference type="Pfam" id="PF00990">
    <property type="entry name" value="GGDEF"/>
    <property type="match status" value="1"/>
</dbReference>
<keyword evidence="1" id="KW-0812">Transmembrane</keyword>
<proteinExistence type="predicted"/>
<dbReference type="AlphaFoldDB" id="A0A6J5D0C5"/>
<keyword evidence="4" id="KW-1185">Reference proteome</keyword>
<evidence type="ECO:0000256" key="1">
    <source>
        <dbReference type="SAM" id="Phobius"/>
    </source>
</evidence>
<dbReference type="InterPro" id="IPR000160">
    <property type="entry name" value="GGDEF_dom"/>
</dbReference>
<dbReference type="Gene3D" id="3.30.70.270">
    <property type="match status" value="1"/>
</dbReference>
<accession>A0A6J5D0C5</accession>
<dbReference type="InterPro" id="IPR043128">
    <property type="entry name" value="Rev_trsase/Diguanyl_cyclase"/>
</dbReference>
<dbReference type="EMBL" id="CADIKH010000001">
    <property type="protein sequence ID" value="CAB3746116.1"/>
    <property type="molecule type" value="Genomic_DNA"/>
</dbReference>